<dbReference type="HOGENOM" id="CLU_115679_0_0_1"/>
<name>A0A0D0BQ87_9AGAM</name>
<gene>
    <name evidence="1" type="ORF">PAXRUDRAFT_177705</name>
</gene>
<dbReference type="Proteomes" id="UP000054538">
    <property type="component" value="Unassembled WGS sequence"/>
</dbReference>
<sequence length="149" mass="17031">LTMALAEGIQTLEVNHMRNYTRPDNVFCSSHLLDSFTHCGVQAELQPVGTDHLPIIMEMDFTPKRMNTPPRHNFRATNLDKYKEVLEQQLGSIALPGELTMVDDIKARLELIMHKIQATINATVPFSKPSPFTKRWWTAELDQEKTVVK</sequence>
<dbReference type="AlphaFoldDB" id="A0A0D0BQ87"/>
<protein>
    <submittedName>
        <fullName evidence="1">Unplaced genomic scaffold scaffold_4679, whole genome shotgun sequence</fullName>
    </submittedName>
</protein>
<dbReference type="OrthoDB" id="3261136at2759"/>
<dbReference type="InterPro" id="IPR036691">
    <property type="entry name" value="Endo/exonu/phosph_ase_sf"/>
</dbReference>
<organism evidence="1 2">
    <name type="scientific">Paxillus rubicundulus Ve08.2h10</name>
    <dbReference type="NCBI Taxonomy" id="930991"/>
    <lineage>
        <taxon>Eukaryota</taxon>
        <taxon>Fungi</taxon>
        <taxon>Dikarya</taxon>
        <taxon>Basidiomycota</taxon>
        <taxon>Agaricomycotina</taxon>
        <taxon>Agaricomycetes</taxon>
        <taxon>Agaricomycetidae</taxon>
        <taxon>Boletales</taxon>
        <taxon>Paxilineae</taxon>
        <taxon>Paxillaceae</taxon>
        <taxon>Paxillus</taxon>
    </lineage>
</organism>
<keyword evidence="2" id="KW-1185">Reference proteome</keyword>
<proteinExistence type="predicted"/>
<reference evidence="2" key="2">
    <citation type="submission" date="2015-01" db="EMBL/GenBank/DDBJ databases">
        <title>Evolutionary Origins and Diversification of the Mycorrhizal Mutualists.</title>
        <authorList>
            <consortium name="DOE Joint Genome Institute"/>
            <consortium name="Mycorrhizal Genomics Consortium"/>
            <person name="Kohler A."/>
            <person name="Kuo A."/>
            <person name="Nagy L.G."/>
            <person name="Floudas D."/>
            <person name="Copeland A."/>
            <person name="Barry K.W."/>
            <person name="Cichocki N."/>
            <person name="Veneault-Fourrey C."/>
            <person name="LaButti K."/>
            <person name="Lindquist E.A."/>
            <person name="Lipzen A."/>
            <person name="Lundell T."/>
            <person name="Morin E."/>
            <person name="Murat C."/>
            <person name="Riley R."/>
            <person name="Ohm R."/>
            <person name="Sun H."/>
            <person name="Tunlid A."/>
            <person name="Henrissat B."/>
            <person name="Grigoriev I.V."/>
            <person name="Hibbett D.S."/>
            <person name="Martin F."/>
        </authorList>
    </citation>
    <scope>NUCLEOTIDE SEQUENCE [LARGE SCALE GENOMIC DNA]</scope>
    <source>
        <strain evidence="2">Ve08.2h10</strain>
    </source>
</reference>
<accession>A0A0D0BQ87</accession>
<evidence type="ECO:0000313" key="2">
    <source>
        <dbReference type="Proteomes" id="UP000054538"/>
    </source>
</evidence>
<evidence type="ECO:0000313" key="1">
    <source>
        <dbReference type="EMBL" id="KIK73697.1"/>
    </source>
</evidence>
<reference evidence="1 2" key="1">
    <citation type="submission" date="2014-04" db="EMBL/GenBank/DDBJ databases">
        <authorList>
            <consortium name="DOE Joint Genome Institute"/>
            <person name="Kuo A."/>
            <person name="Kohler A."/>
            <person name="Jargeat P."/>
            <person name="Nagy L.G."/>
            <person name="Floudas D."/>
            <person name="Copeland A."/>
            <person name="Barry K.W."/>
            <person name="Cichocki N."/>
            <person name="Veneault-Fourrey C."/>
            <person name="LaButti K."/>
            <person name="Lindquist E.A."/>
            <person name="Lipzen A."/>
            <person name="Lundell T."/>
            <person name="Morin E."/>
            <person name="Murat C."/>
            <person name="Sun H."/>
            <person name="Tunlid A."/>
            <person name="Henrissat B."/>
            <person name="Grigoriev I.V."/>
            <person name="Hibbett D.S."/>
            <person name="Martin F."/>
            <person name="Nordberg H.P."/>
            <person name="Cantor M.N."/>
            <person name="Hua S.X."/>
        </authorList>
    </citation>
    <scope>NUCLEOTIDE SEQUENCE [LARGE SCALE GENOMIC DNA]</scope>
    <source>
        <strain evidence="1 2">Ve08.2h10</strain>
    </source>
</reference>
<dbReference type="SUPFAM" id="SSF56219">
    <property type="entry name" value="DNase I-like"/>
    <property type="match status" value="1"/>
</dbReference>
<feature type="non-terminal residue" evidence="1">
    <location>
        <position position="1"/>
    </location>
</feature>
<dbReference type="EMBL" id="KN829501">
    <property type="protein sequence ID" value="KIK73697.1"/>
    <property type="molecule type" value="Genomic_DNA"/>
</dbReference>
<dbReference type="InParanoid" id="A0A0D0BQ87"/>